<protein>
    <submittedName>
        <fullName evidence="1">Uncharacterized protein</fullName>
    </submittedName>
</protein>
<name>A0A7D9HFS5_PARCT</name>
<dbReference type="Proteomes" id="UP001152795">
    <property type="component" value="Unassembled WGS sequence"/>
</dbReference>
<comment type="caution">
    <text evidence="1">The sequence shown here is derived from an EMBL/GenBank/DDBJ whole genome shotgun (WGS) entry which is preliminary data.</text>
</comment>
<dbReference type="AlphaFoldDB" id="A0A7D9HFS5"/>
<reference evidence="1" key="1">
    <citation type="submission" date="2020-04" db="EMBL/GenBank/DDBJ databases">
        <authorList>
            <person name="Alioto T."/>
            <person name="Alioto T."/>
            <person name="Gomez Garrido J."/>
        </authorList>
    </citation>
    <scope>NUCLEOTIDE SEQUENCE</scope>
    <source>
        <strain evidence="1">A484AB</strain>
    </source>
</reference>
<evidence type="ECO:0000313" key="1">
    <source>
        <dbReference type="EMBL" id="CAB3983674.1"/>
    </source>
</evidence>
<proteinExistence type="predicted"/>
<organism evidence="1 2">
    <name type="scientific">Paramuricea clavata</name>
    <name type="common">Red gorgonian</name>
    <name type="synonym">Violescent sea-whip</name>
    <dbReference type="NCBI Taxonomy" id="317549"/>
    <lineage>
        <taxon>Eukaryota</taxon>
        <taxon>Metazoa</taxon>
        <taxon>Cnidaria</taxon>
        <taxon>Anthozoa</taxon>
        <taxon>Octocorallia</taxon>
        <taxon>Malacalcyonacea</taxon>
        <taxon>Plexauridae</taxon>
        <taxon>Paramuricea</taxon>
    </lineage>
</organism>
<evidence type="ECO:0000313" key="2">
    <source>
        <dbReference type="Proteomes" id="UP001152795"/>
    </source>
</evidence>
<sequence>MKLEKCLKDYDANSNQSPIVIPQVPIVFPQPPIVPPQAPITPSLQVNKRNQDQTPELQISGHANQEFLNKLPLCDTQRFNCKQVNNLNETSLLPQHVMTPRQSLESNSPLLSNRSKKFLGKIPNGHRHGLNQSKTSNLETLLPQHVMSPNSHKHGIYQSKTSSLRDFTQPQRKIAPFRKSPANYRPPRIVLEKQSMEWAVYLQFVSQMTHKSTLV</sequence>
<keyword evidence="2" id="KW-1185">Reference proteome</keyword>
<accession>A0A7D9HFS5</accession>
<gene>
    <name evidence="1" type="ORF">PACLA_8A060879</name>
</gene>
<dbReference type="EMBL" id="CACRXK020000642">
    <property type="protein sequence ID" value="CAB3983674.1"/>
    <property type="molecule type" value="Genomic_DNA"/>
</dbReference>